<feature type="region of interest" description="Disordered" evidence="1">
    <location>
        <begin position="153"/>
        <end position="174"/>
    </location>
</feature>
<dbReference type="Proteomes" id="UP000467841">
    <property type="component" value="Unassembled WGS sequence"/>
</dbReference>
<dbReference type="EMBL" id="CACVBM020001151">
    <property type="protein sequence ID" value="CAA7034780.1"/>
    <property type="molecule type" value="Genomic_DNA"/>
</dbReference>
<evidence type="ECO:0000259" key="2">
    <source>
        <dbReference type="Pfam" id="PF04194"/>
    </source>
</evidence>
<feature type="domain" description="Programmed cell death protein 2 C-terminal" evidence="2">
    <location>
        <begin position="248"/>
        <end position="356"/>
    </location>
</feature>
<sequence length="370" mass="41329">MVGILLGLPGQWAEDELESSDHYTTKIGGLPDWPPLTDDELRPELLNCCSCGSKLSLVAQVYAPVSTDNSERTLYIFGCLMPKCGTSQQSWRAFSIHKAIVKEKESTEKTDLSIASPLATSSKPHWLDGDDDDDEDFDFESLAKALAEAATTVASSNSKKPKNKPGGFRASSGTKAAKASSEQFKVETGAVVPCFYIYTKEEKVSKDVIKSDASMSIKDKESSKSDESETEEAWEDEKYEYDKALNADRTYLKFKKRIDANPEQCFRYSYGGKPLLATEELRSSEKCRHCDSPMLFEMQLMPALIYFLHEGVVDKAVKQSLDNWDWMTLILYTCSKSCANAVNGDWAVTEECVAVQYEKPMNLDHASFFK</sequence>
<name>A0A6D2J5F3_9BRAS</name>
<dbReference type="Pfam" id="PF04194">
    <property type="entry name" value="PDCD2_C"/>
    <property type="match status" value="1"/>
</dbReference>
<feature type="compositionally biased region" description="Basic and acidic residues" evidence="1">
    <location>
        <begin position="217"/>
        <end position="227"/>
    </location>
</feature>
<dbReference type="OrthoDB" id="366284at2759"/>
<evidence type="ECO:0000313" key="4">
    <source>
        <dbReference type="Proteomes" id="UP000467841"/>
    </source>
</evidence>
<organism evidence="3 4">
    <name type="scientific">Microthlaspi erraticum</name>
    <dbReference type="NCBI Taxonomy" id="1685480"/>
    <lineage>
        <taxon>Eukaryota</taxon>
        <taxon>Viridiplantae</taxon>
        <taxon>Streptophyta</taxon>
        <taxon>Embryophyta</taxon>
        <taxon>Tracheophyta</taxon>
        <taxon>Spermatophyta</taxon>
        <taxon>Magnoliopsida</taxon>
        <taxon>eudicotyledons</taxon>
        <taxon>Gunneridae</taxon>
        <taxon>Pentapetalae</taxon>
        <taxon>rosids</taxon>
        <taxon>malvids</taxon>
        <taxon>Brassicales</taxon>
        <taxon>Brassicaceae</taxon>
        <taxon>Coluteocarpeae</taxon>
        <taxon>Microthlaspi</taxon>
    </lineage>
</organism>
<proteinExistence type="predicted"/>
<dbReference type="PANTHER" id="PTHR47762:SF2">
    <property type="entry name" value="OS04G0640800 PROTEIN"/>
    <property type="match status" value="1"/>
</dbReference>
<comment type="caution">
    <text evidence="3">The sequence shown here is derived from an EMBL/GenBank/DDBJ whole genome shotgun (WGS) entry which is preliminary data.</text>
</comment>
<dbReference type="GO" id="GO:0005737">
    <property type="term" value="C:cytoplasm"/>
    <property type="evidence" value="ECO:0007669"/>
    <property type="project" value="InterPro"/>
</dbReference>
<accession>A0A6D2J5F3</accession>
<dbReference type="AlphaFoldDB" id="A0A6D2J5F3"/>
<dbReference type="InterPro" id="IPR007320">
    <property type="entry name" value="PDCD2_C"/>
</dbReference>
<evidence type="ECO:0000313" key="3">
    <source>
        <dbReference type="EMBL" id="CAA7034780.1"/>
    </source>
</evidence>
<evidence type="ECO:0000256" key="1">
    <source>
        <dbReference type="SAM" id="MobiDB-lite"/>
    </source>
</evidence>
<protein>
    <recommendedName>
        <fullName evidence="2">Programmed cell death protein 2 C-terminal domain-containing protein</fullName>
    </recommendedName>
</protein>
<reference evidence="3" key="1">
    <citation type="submission" date="2020-01" db="EMBL/GenBank/DDBJ databases">
        <authorList>
            <person name="Mishra B."/>
        </authorList>
    </citation>
    <scope>NUCLEOTIDE SEQUENCE [LARGE SCALE GENOMIC DNA]</scope>
</reference>
<keyword evidence="4" id="KW-1185">Reference proteome</keyword>
<dbReference type="PANTHER" id="PTHR47762">
    <property type="entry name" value="OSJNBB0079B02.4 PROTEIN"/>
    <property type="match status" value="1"/>
</dbReference>
<feature type="region of interest" description="Disordered" evidence="1">
    <location>
        <begin position="215"/>
        <end position="235"/>
    </location>
</feature>
<gene>
    <name evidence="3" type="ORF">MERR_LOCUS22015</name>
</gene>